<dbReference type="Pfam" id="PF12697">
    <property type="entry name" value="Abhydrolase_6"/>
    <property type="match status" value="1"/>
</dbReference>
<dbReference type="PANTHER" id="PTHR10992">
    <property type="entry name" value="METHYLESTERASE FAMILY MEMBER"/>
    <property type="match status" value="1"/>
</dbReference>
<dbReference type="KEGG" id="sls:SLINC_5409"/>
<dbReference type="PANTHER" id="PTHR10992:SF1086">
    <property type="entry name" value="AB HYDROLASE-1 DOMAIN-CONTAINING PROTEIN"/>
    <property type="match status" value="1"/>
</dbReference>
<dbReference type="RefSeq" id="WP_079164772.1">
    <property type="nucleotide sequence ID" value="NZ_CP016438.1"/>
</dbReference>
<dbReference type="GO" id="GO:0003824">
    <property type="term" value="F:catalytic activity"/>
    <property type="evidence" value="ECO:0007669"/>
    <property type="project" value="UniProtKB-ARBA"/>
</dbReference>
<evidence type="ECO:0000256" key="1">
    <source>
        <dbReference type="SAM" id="MobiDB-lite"/>
    </source>
</evidence>
<dbReference type="Proteomes" id="UP000092598">
    <property type="component" value="Chromosome"/>
</dbReference>
<dbReference type="AlphaFoldDB" id="A0A1B1MGI8"/>
<evidence type="ECO:0000313" key="4">
    <source>
        <dbReference type="Proteomes" id="UP000092598"/>
    </source>
</evidence>
<dbReference type="InterPro" id="IPR006311">
    <property type="entry name" value="TAT_signal"/>
</dbReference>
<dbReference type="InterPro" id="IPR029058">
    <property type="entry name" value="AB_hydrolase_fold"/>
</dbReference>
<feature type="domain" description="AB hydrolase-1" evidence="2">
    <location>
        <begin position="61"/>
        <end position="329"/>
    </location>
</feature>
<sequence length="336" mass="35940">MADNENSSRGSDREYGEGPSRRKVLGRGALSLGGAALAVGLGAGVAGATGGRPAKGQRTYVLVHGTHSAGMFWTAIGRELALRGHRVVAVDQPLHGTEKFIPEAYQAQDLRALAVEASPVAALTVEDFERRVLGVVRRAARLGGPVILVGHSMGGLSLSRVGDAVPGLLSHLCYMAAMCPSRSMPSLNDCAGSPEGQRSVTPWDQMIGDPEKLGVLRLNWRSGDRRDLAVFKEMICAEYTDAAFLRVIEGMQTDESMAAYGGRAVGSAGRWGRIPRTYLRFGKDRTVSPELQDRMIAEADDLTPDNRFTVHDFPGSGHCGPADPTRVTDLLHNLPV</sequence>
<dbReference type="InterPro" id="IPR000073">
    <property type="entry name" value="AB_hydrolase_1"/>
</dbReference>
<organism evidence="3 4">
    <name type="scientific">Streptomyces lincolnensis</name>
    <dbReference type="NCBI Taxonomy" id="1915"/>
    <lineage>
        <taxon>Bacteria</taxon>
        <taxon>Bacillati</taxon>
        <taxon>Actinomycetota</taxon>
        <taxon>Actinomycetes</taxon>
        <taxon>Kitasatosporales</taxon>
        <taxon>Streptomycetaceae</taxon>
        <taxon>Streptomyces</taxon>
    </lineage>
</organism>
<dbReference type="Gene3D" id="3.40.50.1820">
    <property type="entry name" value="alpha/beta hydrolase"/>
    <property type="match status" value="1"/>
</dbReference>
<protein>
    <submittedName>
        <fullName evidence="3">Esterase</fullName>
    </submittedName>
</protein>
<dbReference type="OrthoDB" id="3827413at2"/>
<dbReference type="PATRIC" id="fig|1915.4.peg.5997"/>
<feature type="compositionally biased region" description="Basic and acidic residues" evidence="1">
    <location>
        <begin position="10"/>
        <end position="20"/>
    </location>
</feature>
<evidence type="ECO:0000313" key="3">
    <source>
        <dbReference type="EMBL" id="ANS67633.1"/>
    </source>
</evidence>
<reference evidence="3 4" key="1">
    <citation type="submission" date="2016-07" db="EMBL/GenBank/DDBJ databases">
        <title>Enhancement of antibiotic productionsby engineered nitrateutilization in actinobacteria.</title>
        <authorList>
            <person name="Meng S.C."/>
        </authorList>
    </citation>
    <scope>NUCLEOTIDE SEQUENCE [LARGE SCALE GENOMIC DNA]</scope>
    <source>
        <strain evidence="3 4">NRRL 2936</strain>
    </source>
</reference>
<feature type="region of interest" description="Disordered" evidence="1">
    <location>
        <begin position="1"/>
        <end position="21"/>
    </location>
</feature>
<dbReference type="PROSITE" id="PS51318">
    <property type="entry name" value="TAT"/>
    <property type="match status" value="1"/>
</dbReference>
<name>A0A1B1MGI8_STRLN</name>
<gene>
    <name evidence="3" type="ORF">SLINC_5409</name>
</gene>
<evidence type="ECO:0000259" key="2">
    <source>
        <dbReference type="Pfam" id="PF12697"/>
    </source>
</evidence>
<dbReference type="STRING" id="1915.SLINC_5409"/>
<dbReference type="InterPro" id="IPR045889">
    <property type="entry name" value="MES/HNL"/>
</dbReference>
<dbReference type="SUPFAM" id="SSF53474">
    <property type="entry name" value="alpha/beta-Hydrolases"/>
    <property type="match status" value="1"/>
</dbReference>
<dbReference type="EMBL" id="CP016438">
    <property type="protein sequence ID" value="ANS67633.1"/>
    <property type="molecule type" value="Genomic_DNA"/>
</dbReference>
<keyword evidence="4" id="KW-1185">Reference proteome</keyword>
<proteinExistence type="predicted"/>
<accession>A0A1B1MGI8</accession>